<sequence length="163" mass="17218">MNRMARIAVSASLFVGALAGCAAEDDSSDICSKRDGQLAEQLNDLPILDARPESATPTKSGSGCDASNGQAYANRSYRSPLARTEIVAFYEAALVRDGWQARPNSAVPPGTTRAATGINCYFTKMDGQFVHFAIPSSGSESTNYILEVNGQGQDGWASSCTPE</sequence>
<keyword evidence="2" id="KW-0732">Signal</keyword>
<proteinExistence type="predicted"/>
<reference evidence="3 4" key="1">
    <citation type="submission" date="2015-10" db="EMBL/GenBank/DDBJ databases">
        <authorList>
            <person name="Gilbert D.G."/>
        </authorList>
    </citation>
    <scope>NUCLEOTIDE SEQUENCE [LARGE SCALE GENOMIC DNA]</scope>
    <source>
        <strain evidence="3 4">NRRL B-16712</strain>
    </source>
</reference>
<organism evidence="3 4">
    <name type="scientific">Actinoplanes awajinensis subsp. mycoplanecinus</name>
    <dbReference type="NCBI Taxonomy" id="135947"/>
    <lineage>
        <taxon>Bacteria</taxon>
        <taxon>Bacillati</taxon>
        <taxon>Actinomycetota</taxon>
        <taxon>Actinomycetes</taxon>
        <taxon>Micromonosporales</taxon>
        <taxon>Micromonosporaceae</taxon>
        <taxon>Actinoplanes</taxon>
    </lineage>
</organism>
<dbReference type="Proteomes" id="UP000053244">
    <property type="component" value="Unassembled WGS sequence"/>
</dbReference>
<evidence type="ECO:0000313" key="4">
    <source>
        <dbReference type="Proteomes" id="UP000053244"/>
    </source>
</evidence>
<protein>
    <recommendedName>
        <fullName evidence="5">DUF3558 domain-containing protein</fullName>
    </recommendedName>
</protein>
<evidence type="ECO:0000256" key="1">
    <source>
        <dbReference type="SAM" id="MobiDB-lite"/>
    </source>
</evidence>
<gene>
    <name evidence="3" type="ORF">ADL15_45200</name>
</gene>
<dbReference type="AlphaFoldDB" id="A0A117MLB6"/>
<evidence type="ECO:0000256" key="2">
    <source>
        <dbReference type="SAM" id="SignalP"/>
    </source>
</evidence>
<name>A0A117MLB6_9ACTN</name>
<accession>A0A117MLB6</accession>
<dbReference type="PROSITE" id="PS51257">
    <property type="entry name" value="PROKAR_LIPOPROTEIN"/>
    <property type="match status" value="1"/>
</dbReference>
<evidence type="ECO:0000313" key="3">
    <source>
        <dbReference type="EMBL" id="KUL23679.1"/>
    </source>
</evidence>
<keyword evidence="4" id="KW-1185">Reference proteome</keyword>
<feature type="chain" id="PRO_5007151174" description="DUF3558 domain-containing protein" evidence="2">
    <location>
        <begin position="23"/>
        <end position="163"/>
    </location>
</feature>
<dbReference type="EMBL" id="LLZH01000329">
    <property type="protein sequence ID" value="KUL23679.1"/>
    <property type="molecule type" value="Genomic_DNA"/>
</dbReference>
<feature type="compositionally biased region" description="Polar residues" evidence="1">
    <location>
        <begin position="55"/>
        <end position="71"/>
    </location>
</feature>
<feature type="region of interest" description="Disordered" evidence="1">
    <location>
        <begin position="47"/>
        <end position="71"/>
    </location>
</feature>
<evidence type="ECO:0008006" key="5">
    <source>
        <dbReference type="Google" id="ProtNLM"/>
    </source>
</evidence>
<feature type="signal peptide" evidence="2">
    <location>
        <begin position="1"/>
        <end position="22"/>
    </location>
</feature>
<comment type="caution">
    <text evidence="3">The sequence shown here is derived from an EMBL/GenBank/DDBJ whole genome shotgun (WGS) entry which is preliminary data.</text>
</comment>